<dbReference type="GO" id="GO:0009249">
    <property type="term" value="P:protein lipoylation"/>
    <property type="evidence" value="ECO:0007669"/>
    <property type="project" value="TreeGrafter"/>
</dbReference>
<dbReference type="Proteomes" id="UP000222788">
    <property type="component" value="Unassembled WGS sequence"/>
</dbReference>
<dbReference type="PANTHER" id="PTHR10993">
    <property type="entry name" value="OCTANOYLTRANSFERASE"/>
    <property type="match status" value="1"/>
</dbReference>
<organism evidence="2 3">
    <name type="scientific">Ceratocystis fimbriata CBS 114723</name>
    <dbReference type="NCBI Taxonomy" id="1035309"/>
    <lineage>
        <taxon>Eukaryota</taxon>
        <taxon>Fungi</taxon>
        <taxon>Dikarya</taxon>
        <taxon>Ascomycota</taxon>
        <taxon>Pezizomycotina</taxon>
        <taxon>Sordariomycetes</taxon>
        <taxon>Hypocreomycetidae</taxon>
        <taxon>Microascales</taxon>
        <taxon>Ceratocystidaceae</taxon>
        <taxon>Ceratocystis</taxon>
    </lineage>
</organism>
<gene>
    <name evidence="2" type="ORF">CFIMG_006317RAa</name>
</gene>
<dbReference type="EMBL" id="APWK03000207">
    <property type="protein sequence ID" value="PHH49411.1"/>
    <property type="molecule type" value="Genomic_DNA"/>
</dbReference>
<proteinExistence type="predicted"/>
<dbReference type="OrthoDB" id="19908at2759"/>
<accession>A0A2C5WUT7</accession>
<evidence type="ECO:0000259" key="1">
    <source>
        <dbReference type="PROSITE" id="PS51733"/>
    </source>
</evidence>
<dbReference type="GO" id="GO:0033819">
    <property type="term" value="F:lipoyl(octanoyl) transferase activity"/>
    <property type="evidence" value="ECO:0007669"/>
    <property type="project" value="TreeGrafter"/>
</dbReference>
<dbReference type="AlphaFoldDB" id="A0A2C5WUT7"/>
<dbReference type="Gene3D" id="3.30.930.10">
    <property type="entry name" value="Bira Bifunctional Protein, Domain 2"/>
    <property type="match status" value="1"/>
</dbReference>
<name>A0A2C5WUT7_9PEZI</name>
<evidence type="ECO:0000313" key="3">
    <source>
        <dbReference type="Proteomes" id="UP000222788"/>
    </source>
</evidence>
<protein>
    <recommendedName>
        <fullName evidence="1">BPL/LPL catalytic domain-containing protein</fullName>
    </recommendedName>
</protein>
<sequence length="311" mass="34566">MRVFVPAYLHGPGRLSQAFRQGPSIFLLQTSIRKNYSSTSTRDGLSSKLLLSIQGQGPSLPSYTELSTMQESARSAFLAWKKNPDSGPPPQPIVFAFTPSPVFTLGRRMREADISGGERTAILADLQCSGPAQPTFNALKPQILPSTRGGLMTYHGPGQIVLWPTIDLHSPRHRHFSVRGYARLLENTTQDVLRNVCGIATELDEHEPGVWIGANARDSRLRKIAAMGVHLRRHISGLGVAVNMDVPVTGSAERNPWARFVPCGIRDRAVTSVQMEMGERWNRAVFETFPRKWAEEFAKRLDLEIVEEVEV</sequence>
<dbReference type="Pfam" id="PF21948">
    <property type="entry name" value="LplA-B_cat"/>
    <property type="match status" value="1"/>
</dbReference>
<feature type="domain" description="BPL/LPL catalytic" evidence="1">
    <location>
        <begin position="87"/>
        <end position="305"/>
    </location>
</feature>
<reference evidence="2 3" key="2">
    <citation type="journal article" date="2013" name="IMA Fungus">
        <title>IMA Genome-F 1: Ceratocystis fimbriata: Draft nuclear genome sequence for the plant pathogen, Ceratocystis fimbriata.</title>
        <authorList>
            <person name="Wilken P.M."/>
            <person name="Steenkamp E.T."/>
            <person name="Wingfield M.J."/>
            <person name="de Beer Z.W."/>
            <person name="Wingfield B.D."/>
        </authorList>
    </citation>
    <scope>NUCLEOTIDE SEQUENCE [LARGE SCALE GENOMIC DNA]</scope>
    <source>
        <strain evidence="2 3">CBS 114723</strain>
    </source>
</reference>
<dbReference type="InterPro" id="IPR004143">
    <property type="entry name" value="BPL_LPL_catalytic"/>
</dbReference>
<dbReference type="InterPro" id="IPR045864">
    <property type="entry name" value="aa-tRNA-synth_II/BPL/LPL"/>
</dbReference>
<reference evidence="2 3" key="1">
    <citation type="journal article" date="2013" name="Fungal Biol.">
        <title>Analysis of microsatellite markers in the genome of the plant pathogen Ceratocystis fimbriata.</title>
        <authorList>
            <person name="Simpson M.C."/>
            <person name="Wilken P.M."/>
            <person name="Coetzee M.P."/>
            <person name="Wingfield M.J."/>
            <person name="Wingfield B.D."/>
        </authorList>
    </citation>
    <scope>NUCLEOTIDE SEQUENCE [LARGE SCALE GENOMIC DNA]</scope>
    <source>
        <strain evidence="2 3">CBS 114723</strain>
    </source>
</reference>
<dbReference type="PROSITE" id="PS51733">
    <property type="entry name" value="BPL_LPL_CATALYTIC"/>
    <property type="match status" value="1"/>
</dbReference>
<evidence type="ECO:0000313" key="2">
    <source>
        <dbReference type="EMBL" id="PHH49411.1"/>
    </source>
</evidence>
<comment type="caution">
    <text evidence="2">The sequence shown here is derived from an EMBL/GenBank/DDBJ whole genome shotgun (WGS) entry which is preliminary data.</text>
</comment>
<dbReference type="PANTHER" id="PTHR10993:SF7">
    <property type="entry name" value="LIPOYLTRANSFERASE 2, MITOCHONDRIAL-RELATED"/>
    <property type="match status" value="1"/>
</dbReference>
<dbReference type="STRING" id="1035309.A0A2C5WUT7"/>
<keyword evidence="3" id="KW-1185">Reference proteome</keyword>
<dbReference type="SUPFAM" id="SSF55681">
    <property type="entry name" value="Class II aaRS and biotin synthetases"/>
    <property type="match status" value="1"/>
</dbReference>